<accession>A0A382UZM3</accession>
<feature type="non-terminal residue" evidence="1">
    <location>
        <position position="158"/>
    </location>
</feature>
<organism evidence="1">
    <name type="scientific">marine metagenome</name>
    <dbReference type="NCBI Taxonomy" id="408172"/>
    <lineage>
        <taxon>unclassified sequences</taxon>
        <taxon>metagenomes</taxon>
        <taxon>ecological metagenomes</taxon>
    </lineage>
</organism>
<proteinExistence type="predicted"/>
<protein>
    <recommendedName>
        <fullName evidence="2">Glycosyl hydrolase family 32 N-terminal domain-containing protein</fullName>
    </recommendedName>
</protein>
<name>A0A382UZM3_9ZZZZ</name>
<dbReference type="SUPFAM" id="SSF75005">
    <property type="entry name" value="Arabinanase/levansucrase/invertase"/>
    <property type="match status" value="1"/>
</dbReference>
<dbReference type="InterPro" id="IPR023296">
    <property type="entry name" value="Glyco_hydro_beta-prop_sf"/>
</dbReference>
<evidence type="ECO:0008006" key="2">
    <source>
        <dbReference type="Google" id="ProtNLM"/>
    </source>
</evidence>
<dbReference type="EMBL" id="UINC01148060">
    <property type="protein sequence ID" value="SVD39726.1"/>
    <property type="molecule type" value="Genomic_DNA"/>
</dbReference>
<gene>
    <name evidence="1" type="ORF">METZ01_LOCUS392580</name>
</gene>
<sequence>MKINVIPWRRNPSNPILPPGPASTFDSTRCMNPWAIRVGDELRLYYSGGDADGHQRICLATAPLDHPTELTRRGVVLDLGAPGHFDSTWCVLPMVVRFGDRWHLYYSGKDDSPTGLQSFWGIGLATSEDGLHFDRLSTFPIITGDQTAQFPNNRGIAG</sequence>
<evidence type="ECO:0000313" key="1">
    <source>
        <dbReference type="EMBL" id="SVD39726.1"/>
    </source>
</evidence>
<reference evidence="1" key="1">
    <citation type="submission" date="2018-05" db="EMBL/GenBank/DDBJ databases">
        <authorList>
            <person name="Lanie J.A."/>
            <person name="Ng W.-L."/>
            <person name="Kazmierczak K.M."/>
            <person name="Andrzejewski T.M."/>
            <person name="Davidsen T.M."/>
            <person name="Wayne K.J."/>
            <person name="Tettelin H."/>
            <person name="Glass J.I."/>
            <person name="Rusch D."/>
            <person name="Podicherti R."/>
            <person name="Tsui H.-C.T."/>
            <person name="Winkler M.E."/>
        </authorList>
    </citation>
    <scope>NUCLEOTIDE SEQUENCE</scope>
</reference>
<dbReference type="Gene3D" id="2.115.10.20">
    <property type="entry name" value="Glycosyl hydrolase domain, family 43"/>
    <property type="match status" value="1"/>
</dbReference>
<dbReference type="AlphaFoldDB" id="A0A382UZM3"/>
<dbReference type="PANTHER" id="PTHR35279:SF1">
    <property type="entry name" value="ARABINANASE_LEVANSUCRASE_INVERTASE"/>
    <property type="match status" value="1"/>
</dbReference>
<dbReference type="PANTHER" id="PTHR35279">
    <property type="match status" value="1"/>
</dbReference>